<evidence type="ECO:0008006" key="3">
    <source>
        <dbReference type="Google" id="ProtNLM"/>
    </source>
</evidence>
<dbReference type="GO" id="GO:0043571">
    <property type="term" value="P:maintenance of CRISPR repeat elements"/>
    <property type="evidence" value="ECO:0007669"/>
    <property type="project" value="InterPro"/>
</dbReference>
<sequence>MNQPIENRYEFLYLFDCENGNPNGDPDAGNAPRIDYQDMHGLVSDVMVKRRIRNYVQSAAGNAMPNAIFIEHASNLNEAIARSAEATQEVKNAQKKDSKEKSSDANKRIVGARSKWMCGNFYDVRTFGAVMSTGPNAGQVRGPVQIAFSRSVDPIVTMDVAITRMAVAGGPTKASATAEEYAQWTESQDEDKLRTMGRKSIIPYGLYVGKGFISANLAEKTGFSKEDLKLLFEAVLNMFEHDRSSSKGVMTVRAPIFVFKHVGTGSDDQQRKRQAKMGCCPAQTLFEEVVDIEQNAEGMSKDGVNVPRKWSHYSVAADESKIPTGVELIQIRSVADLEKL</sequence>
<dbReference type="NCBIfam" id="TIGR01595">
    <property type="entry name" value="cas_CT1132"/>
    <property type="match status" value="1"/>
</dbReference>
<dbReference type="AlphaFoldDB" id="A0A517M0J3"/>
<protein>
    <recommendedName>
        <fullName evidence="3">Type I-C CRISPR-associated protein Cas7/Csd2</fullName>
    </recommendedName>
</protein>
<reference evidence="1 2" key="1">
    <citation type="submission" date="2019-02" db="EMBL/GenBank/DDBJ databases">
        <title>Deep-cultivation of Planctomycetes and their phenomic and genomic characterization uncovers novel biology.</title>
        <authorList>
            <person name="Wiegand S."/>
            <person name="Jogler M."/>
            <person name="Boedeker C."/>
            <person name="Pinto D."/>
            <person name="Vollmers J."/>
            <person name="Rivas-Marin E."/>
            <person name="Kohn T."/>
            <person name="Peeters S.H."/>
            <person name="Heuer A."/>
            <person name="Rast P."/>
            <person name="Oberbeckmann S."/>
            <person name="Bunk B."/>
            <person name="Jeske O."/>
            <person name="Meyerdierks A."/>
            <person name="Storesund J.E."/>
            <person name="Kallscheuer N."/>
            <person name="Luecker S."/>
            <person name="Lage O.M."/>
            <person name="Pohl T."/>
            <person name="Merkel B.J."/>
            <person name="Hornburger P."/>
            <person name="Mueller R.-W."/>
            <person name="Bruemmer F."/>
            <person name="Labrenz M."/>
            <person name="Spormann A.M."/>
            <person name="Op den Camp H."/>
            <person name="Overmann J."/>
            <person name="Amann R."/>
            <person name="Jetten M.S.M."/>
            <person name="Mascher T."/>
            <person name="Medema M.H."/>
            <person name="Devos D.P."/>
            <person name="Kaster A.-K."/>
            <person name="Ovreas L."/>
            <person name="Rohde M."/>
            <person name="Galperin M.Y."/>
            <person name="Jogler C."/>
        </authorList>
    </citation>
    <scope>NUCLEOTIDE SEQUENCE [LARGE SCALE GENOMIC DNA]</scope>
    <source>
        <strain evidence="1 2">EC9</strain>
    </source>
</reference>
<dbReference type="InterPro" id="IPR006482">
    <property type="entry name" value="Cas7_Csh2/Csh2"/>
</dbReference>
<gene>
    <name evidence="1" type="ORF">EC9_25760</name>
</gene>
<dbReference type="Pfam" id="PF05107">
    <property type="entry name" value="Cas_Cas7"/>
    <property type="match status" value="1"/>
</dbReference>
<dbReference type="Proteomes" id="UP000319557">
    <property type="component" value="Chromosome"/>
</dbReference>
<dbReference type="InterPro" id="IPR013418">
    <property type="entry name" value="CRISPR-assoc_prot_Cas7/Csd2"/>
</dbReference>
<evidence type="ECO:0000313" key="2">
    <source>
        <dbReference type="Proteomes" id="UP000319557"/>
    </source>
</evidence>
<organism evidence="1 2">
    <name type="scientific">Rosistilla ulvae</name>
    <dbReference type="NCBI Taxonomy" id="1930277"/>
    <lineage>
        <taxon>Bacteria</taxon>
        <taxon>Pseudomonadati</taxon>
        <taxon>Planctomycetota</taxon>
        <taxon>Planctomycetia</taxon>
        <taxon>Pirellulales</taxon>
        <taxon>Pirellulaceae</taxon>
        <taxon>Rosistilla</taxon>
    </lineage>
</organism>
<accession>A0A517M0J3</accession>
<dbReference type="NCBIfam" id="TIGR02589">
    <property type="entry name" value="cas_Csd2"/>
    <property type="match status" value="1"/>
</dbReference>
<name>A0A517M0J3_9BACT</name>
<dbReference type="EMBL" id="CP036261">
    <property type="protein sequence ID" value="QDS88386.1"/>
    <property type="molecule type" value="Genomic_DNA"/>
</dbReference>
<dbReference type="KEGG" id="ruv:EC9_25760"/>
<dbReference type="OrthoDB" id="9776792at2"/>
<evidence type="ECO:0000313" key="1">
    <source>
        <dbReference type="EMBL" id="QDS88386.1"/>
    </source>
</evidence>
<dbReference type="RefSeq" id="WP_145345585.1">
    <property type="nucleotide sequence ID" value="NZ_CP036261.1"/>
</dbReference>
<proteinExistence type="predicted"/>
<keyword evidence="2" id="KW-1185">Reference proteome</keyword>